<organism evidence="1">
    <name type="scientific">marine sediment metagenome</name>
    <dbReference type="NCBI Taxonomy" id="412755"/>
    <lineage>
        <taxon>unclassified sequences</taxon>
        <taxon>metagenomes</taxon>
        <taxon>ecological metagenomes</taxon>
    </lineage>
</organism>
<evidence type="ECO:0000313" key="1">
    <source>
        <dbReference type="EMBL" id="KKN04286.1"/>
    </source>
</evidence>
<dbReference type="AlphaFoldDB" id="A0A0F9PT77"/>
<gene>
    <name evidence="1" type="ORF">LCGC14_1098890</name>
</gene>
<name>A0A0F9PT77_9ZZZZ</name>
<comment type="caution">
    <text evidence="1">The sequence shown here is derived from an EMBL/GenBank/DDBJ whole genome shotgun (WGS) entry which is preliminary data.</text>
</comment>
<reference evidence="1" key="1">
    <citation type="journal article" date="2015" name="Nature">
        <title>Complex archaea that bridge the gap between prokaryotes and eukaryotes.</title>
        <authorList>
            <person name="Spang A."/>
            <person name="Saw J.H."/>
            <person name="Jorgensen S.L."/>
            <person name="Zaremba-Niedzwiedzka K."/>
            <person name="Martijn J."/>
            <person name="Lind A.E."/>
            <person name="van Eijk R."/>
            <person name="Schleper C."/>
            <person name="Guy L."/>
            <person name="Ettema T.J."/>
        </authorList>
    </citation>
    <scope>NUCLEOTIDE SEQUENCE</scope>
</reference>
<dbReference type="EMBL" id="LAZR01004937">
    <property type="protein sequence ID" value="KKN04286.1"/>
    <property type="molecule type" value="Genomic_DNA"/>
</dbReference>
<sequence>MRVYTFQRDRSTVVHGVVPLLTPIGSALLDSVFGGGMRLLCQRETASGPGVLSETLRPMIFVTCRRCLRHQ</sequence>
<protein>
    <submittedName>
        <fullName evidence="1">Uncharacterized protein</fullName>
    </submittedName>
</protein>
<proteinExistence type="predicted"/>
<accession>A0A0F9PT77</accession>